<dbReference type="Proteomes" id="UP000195402">
    <property type="component" value="Unassembled WGS sequence"/>
</dbReference>
<sequence>MQRKLIWEVFRLKRLHFRLNPISYLSFGSSPRLDGEDEFYDDVPKPRRRKSERKPFPTPMKVLIRRAKEERELRKDQLCKIVEEAPENGLLVPELVEVAHRVFKARESLFNGLSKLVNVVVPIKRCRFCSEVHVGDVGHEIRTCTGPKSGIEDVVYFPECFHLHDRVKRPRVGHDERSRVKRLPAIVELCIQAGLGLEDYPTRRRTKPVYWIEGRIEDFETETEEMEIPRGDKRADESSWIDQSHNMEEKSLSEVSVTTMNSWFEIRSGVKKLMEKYTVQTCGYCPEVQVGFNGHKVRMCRASKHQSRNGLHAWQEATIDDIVGPNYVWHVRDPNGSALANDLKRFYGKAPAVVELCVQAGASVPDEYRSMMRLDVISPDLDEVDLVA</sequence>
<comment type="caution">
    <text evidence="3">The sequence shown here is derived from an EMBL/GenBank/DDBJ whole genome shotgun (WGS) entry which is preliminary data.</text>
</comment>
<dbReference type="GO" id="GO:0003723">
    <property type="term" value="F:RNA binding"/>
    <property type="evidence" value="ECO:0007669"/>
    <property type="project" value="InterPro"/>
</dbReference>
<feature type="compositionally biased region" description="Basic and acidic residues" evidence="1">
    <location>
        <begin position="227"/>
        <end position="237"/>
    </location>
</feature>
<feature type="region of interest" description="Disordered" evidence="1">
    <location>
        <begin position="222"/>
        <end position="247"/>
    </location>
</feature>
<dbReference type="FunCoup" id="A0A200QYE2">
    <property type="interactions" value="780"/>
</dbReference>
<dbReference type="OrthoDB" id="1926485at2759"/>
<proteinExistence type="predicted"/>
<keyword evidence="4" id="KW-1185">Reference proteome</keyword>
<dbReference type="InParanoid" id="A0A200QYE2"/>
<reference evidence="3" key="1">
    <citation type="journal article" date="2017" name="Mol. Plant">
        <title>The Genome of Medicinal Plant Macleaya cordata Provides New Insights into Benzylisoquinoline Alkaloids Metabolism.</title>
        <authorList>
            <person name="Liu X."/>
            <person name="Liu Y."/>
            <person name="Huang P."/>
            <person name="Ma Y."/>
            <person name="Qing Z."/>
            <person name="Tang Q."/>
            <person name="Cao H."/>
            <person name="Cheng P."/>
            <person name="Zheng Y."/>
            <person name="Yuan Z."/>
            <person name="Zhou Y."/>
            <person name="Liu J."/>
            <person name="Tang Z."/>
            <person name="Zhuo Y."/>
            <person name="Zhang Y."/>
            <person name="Yu L."/>
            <person name="Huang J."/>
            <person name="Yang P."/>
            <person name="Peng Q."/>
            <person name="Zhang J."/>
            <person name="Jiang W."/>
            <person name="Zhang Z."/>
            <person name="Lin K."/>
            <person name="Ro D.K."/>
            <person name="Chen X."/>
            <person name="Xiong X."/>
            <person name="Shang Y."/>
            <person name="Huang S."/>
            <person name="Zeng J."/>
        </authorList>
    </citation>
    <scope>NUCLEOTIDE SEQUENCE [LARGE SCALE GENOMIC DNA]</scope>
    <source>
        <strain evidence="3">BLH2017</strain>
        <tissue evidence="3">Root</tissue>
    </source>
</reference>
<dbReference type="PROSITE" id="PS51499">
    <property type="entry name" value="APO"/>
    <property type="match status" value="1"/>
</dbReference>
<dbReference type="AlphaFoldDB" id="A0A200QYE2"/>
<feature type="domain" description="APO" evidence="2">
    <location>
        <begin position="281"/>
        <end position="366"/>
    </location>
</feature>
<protein>
    <submittedName>
        <fullName evidence="3">APO domain</fullName>
    </submittedName>
</protein>
<evidence type="ECO:0000259" key="2">
    <source>
        <dbReference type="PROSITE" id="PS51499"/>
    </source>
</evidence>
<evidence type="ECO:0000313" key="3">
    <source>
        <dbReference type="EMBL" id="OVA15475.1"/>
    </source>
</evidence>
<evidence type="ECO:0000256" key="1">
    <source>
        <dbReference type="SAM" id="MobiDB-lite"/>
    </source>
</evidence>
<dbReference type="STRING" id="56857.A0A200QYE2"/>
<dbReference type="EMBL" id="MVGT01000756">
    <property type="protein sequence ID" value="OVA15475.1"/>
    <property type="molecule type" value="Genomic_DNA"/>
</dbReference>
<dbReference type="Pfam" id="PF05634">
    <property type="entry name" value="APO_RNA-bind"/>
    <property type="match status" value="2"/>
</dbReference>
<accession>A0A200QYE2</accession>
<gene>
    <name evidence="3" type="ORF">BVC80_9039g26</name>
</gene>
<organism evidence="3 4">
    <name type="scientific">Macleaya cordata</name>
    <name type="common">Five-seeded plume-poppy</name>
    <name type="synonym">Bocconia cordata</name>
    <dbReference type="NCBI Taxonomy" id="56857"/>
    <lineage>
        <taxon>Eukaryota</taxon>
        <taxon>Viridiplantae</taxon>
        <taxon>Streptophyta</taxon>
        <taxon>Embryophyta</taxon>
        <taxon>Tracheophyta</taxon>
        <taxon>Spermatophyta</taxon>
        <taxon>Magnoliopsida</taxon>
        <taxon>Ranunculales</taxon>
        <taxon>Papaveraceae</taxon>
        <taxon>Papaveroideae</taxon>
        <taxon>Macleaya</taxon>
    </lineage>
</organism>
<dbReference type="OMA" id="RNATHVW"/>
<evidence type="ECO:0000313" key="4">
    <source>
        <dbReference type="Proteomes" id="UP000195402"/>
    </source>
</evidence>
<dbReference type="InterPro" id="IPR023342">
    <property type="entry name" value="APO_dom"/>
</dbReference>
<name>A0A200QYE2_MACCD</name>
<dbReference type="PANTHER" id="PTHR10388">
    <property type="entry name" value="EUKARYOTIC TRANSLATION INITIATION FACTOR SUI1"/>
    <property type="match status" value="1"/>
</dbReference>